<evidence type="ECO:0000256" key="1">
    <source>
        <dbReference type="SAM" id="MobiDB-lite"/>
    </source>
</evidence>
<dbReference type="STRING" id="3880.A0A072UVN3"/>
<organism evidence="3 5">
    <name type="scientific">Medicago truncatula</name>
    <name type="common">Barrel medic</name>
    <name type="synonym">Medicago tribuloides</name>
    <dbReference type="NCBI Taxonomy" id="3880"/>
    <lineage>
        <taxon>Eukaryota</taxon>
        <taxon>Viridiplantae</taxon>
        <taxon>Streptophyta</taxon>
        <taxon>Embryophyta</taxon>
        <taxon>Tracheophyta</taxon>
        <taxon>Spermatophyta</taxon>
        <taxon>Magnoliopsida</taxon>
        <taxon>eudicotyledons</taxon>
        <taxon>Gunneridae</taxon>
        <taxon>Pentapetalae</taxon>
        <taxon>rosids</taxon>
        <taxon>fabids</taxon>
        <taxon>Fabales</taxon>
        <taxon>Fabaceae</taxon>
        <taxon>Papilionoideae</taxon>
        <taxon>50 kb inversion clade</taxon>
        <taxon>NPAAA clade</taxon>
        <taxon>Hologalegina</taxon>
        <taxon>IRL clade</taxon>
        <taxon>Trifolieae</taxon>
        <taxon>Medicago</taxon>
    </lineage>
</organism>
<dbReference type="PANTHER" id="PTHR31852">
    <property type="entry name" value="LATE EMBRYOGENESIS ABUNDANT (LEA) HYDROXYPROLINE-RICH GLYCOPROTEIN FAMILY"/>
    <property type="match status" value="1"/>
</dbReference>
<feature type="compositionally biased region" description="Basic and acidic residues" evidence="1">
    <location>
        <begin position="1"/>
        <end position="10"/>
    </location>
</feature>
<dbReference type="InterPro" id="IPR055301">
    <property type="entry name" value="Lea14-like_2"/>
</dbReference>
<evidence type="ECO:0000313" key="4">
    <source>
        <dbReference type="EnsemblPlants" id="KEH33461"/>
    </source>
</evidence>
<dbReference type="EMBL" id="CM001219">
    <property type="protein sequence ID" value="KEH33461.1"/>
    <property type="molecule type" value="Genomic_DNA"/>
</dbReference>
<proteinExistence type="predicted"/>
<sequence>MTKGDCDKNPSHSSSTVSIKLETTDSPRSDHSEYSESSSIDIIDDGINRPGYCRRPWRYQSSNVEEKGLGYDNGDDKCICWGCHGISSFCFYFSAVFAAVVIPLLVIWAVSRQKPDLFLESITFDRYSIEEGIDHYGFNTSMVTTNSSLKLTFTNTATFSGIHVTSIPLEMKNYNQLPIATGNIPNFYQRRKSARSIDVKVEGSQIPVHIAPDDYVLGESIPLTLNMIVNSKANVLWILVTHKFNMNIECSLYMDTKKMGVPIPLTNTCKTFD</sequence>
<keyword evidence="2" id="KW-1133">Transmembrane helix</keyword>
<keyword evidence="5" id="KW-1185">Reference proteome</keyword>
<dbReference type="AlphaFoldDB" id="A0A072UVN3"/>
<dbReference type="HOGENOM" id="CLU_045609_0_0_1"/>
<evidence type="ECO:0000313" key="5">
    <source>
        <dbReference type="Proteomes" id="UP000002051"/>
    </source>
</evidence>
<accession>A0A072UVN3</accession>
<reference evidence="3 5" key="1">
    <citation type="journal article" date="2011" name="Nature">
        <title>The Medicago genome provides insight into the evolution of rhizobial symbioses.</title>
        <authorList>
            <person name="Young N.D."/>
            <person name="Debelle F."/>
            <person name="Oldroyd G.E."/>
            <person name="Geurts R."/>
            <person name="Cannon S.B."/>
            <person name="Udvardi M.K."/>
            <person name="Benedito V.A."/>
            <person name="Mayer K.F."/>
            <person name="Gouzy J."/>
            <person name="Schoof H."/>
            <person name="Van de Peer Y."/>
            <person name="Proost S."/>
            <person name="Cook D.R."/>
            <person name="Meyers B.C."/>
            <person name="Spannagl M."/>
            <person name="Cheung F."/>
            <person name="De Mita S."/>
            <person name="Krishnakumar V."/>
            <person name="Gundlach H."/>
            <person name="Zhou S."/>
            <person name="Mudge J."/>
            <person name="Bharti A.K."/>
            <person name="Murray J.D."/>
            <person name="Naoumkina M.A."/>
            <person name="Rosen B."/>
            <person name="Silverstein K.A."/>
            <person name="Tang H."/>
            <person name="Rombauts S."/>
            <person name="Zhao P.X."/>
            <person name="Zhou P."/>
            <person name="Barbe V."/>
            <person name="Bardou P."/>
            <person name="Bechner M."/>
            <person name="Bellec A."/>
            <person name="Berger A."/>
            <person name="Berges H."/>
            <person name="Bidwell S."/>
            <person name="Bisseling T."/>
            <person name="Choisne N."/>
            <person name="Couloux A."/>
            <person name="Denny R."/>
            <person name="Deshpande S."/>
            <person name="Dai X."/>
            <person name="Doyle J.J."/>
            <person name="Dudez A.M."/>
            <person name="Farmer A.D."/>
            <person name="Fouteau S."/>
            <person name="Franken C."/>
            <person name="Gibelin C."/>
            <person name="Gish J."/>
            <person name="Goldstein S."/>
            <person name="Gonzalez A.J."/>
            <person name="Green P.J."/>
            <person name="Hallab A."/>
            <person name="Hartog M."/>
            <person name="Hua A."/>
            <person name="Humphray S.J."/>
            <person name="Jeong D.H."/>
            <person name="Jing Y."/>
            <person name="Jocker A."/>
            <person name="Kenton S.M."/>
            <person name="Kim D.J."/>
            <person name="Klee K."/>
            <person name="Lai H."/>
            <person name="Lang C."/>
            <person name="Lin S."/>
            <person name="Macmil S.L."/>
            <person name="Magdelenat G."/>
            <person name="Matthews L."/>
            <person name="McCorrison J."/>
            <person name="Monaghan E.L."/>
            <person name="Mun J.H."/>
            <person name="Najar F.Z."/>
            <person name="Nicholson C."/>
            <person name="Noirot C."/>
            <person name="O'Bleness M."/>
            <person name="Paule C.R."/>
            <person name="Poulain J."/>
            <person name="Prion F."/>
            <person name="Qin B."/>
            <person name="Qu C."/>
            <person name="Retzel E.F."/>
            <person name="Riddle C."/>
            <person name="Sallet E."/>
            <person name="Samain S."/>
            <person name="Samson N."/>
            <person name="Sanders I."/>
            <person name="Saurat O."/>
            <person name="Scarpelli C."/>
            <person name="Schiex T."/>
            <person name="Segurens B."/>
            <person name="Severin A.J."/>
            <person name="Sherrier D.J."/>
            <person name="Shi R."/>
            <person name="Sims S."/>
            <person name="Singer S.R."/>
            <person name="Sinharoy S."/>
            <person name="Sterck L."/>
            <person name="Viollet A."/>
            <person name="Wang B.B."/>
            <person name="Wang K."/>
            <person name="Wang M."/>
            <person name="Wang X."/>
            <person name="Warfsmann J."/>
            <person name="Weissenbach J."/>
            <person name="White D.D."/>
            <person name="White J.D."/>
            <person name="Wiley G.B."/>
            <person name="Wincker P."/>
            <person name="Xing Y."/>
            <person name="Yang L."/>
            <person name="Yao Z."/>
            <person name="Ying F."/>
            <person name="Zhai J."/>
            <person name="Zhou L."/>
            <person name="Zuber A."/>
            <person name="Denarie J."/>
            <person name="Dixon R.A."/>
            <person name="May G.D."/>
            <person name="Schwartz D.C."/>
            <person name="Rogers J."/>
            <person name="Quetier F."/>
            <person name="Town C.D."/>
            <person name="Roe B.A."/>
        </authorList>
    </citation>
    <scope>NUCLEOTIDE SEQUENCE [LARGE SCALE GENOMIC DNA]</scope>
    <source>
        <strain evidence="3">A17</strain>
        <strain evidence="4 5">cv. Jemalong A17</strain>
    </source>
</reference>
<feature type="region of interest" description="Disordered" evidence="1">
    <location>
        <begin position="1"/>
        <end position="38"/>
    </location>
</feature>
<dbReference type="Proteomes" id="UP000002051">
    <property type="component" value="Chromosome 3"/>
</dbReference>
<keyword evidence="2" id="KW-0812">Transmembrane</keyword>
<feature type="transmembrane region" description="Helical" evidence="2">
    <location>
        <begin position="91"/>
        <end position="110"/>
    </location>
</feature>
<feature type="compositionally biased region" description="Basic and acidic residues" evidence="1">
    <location>
        <begin position="22"/>
        <end position="34"/>
    </location>
</feature>
<reference evidence="3 5" key="2">
    <citation type="journal article" date="2014" name="BMC Genomics">
        <title>An improved genome release (version Mt4.0) for the model legume Medicago truncatula.</title>
        <authorList>
            <person name="Tang H."/>
            <person name="Krishnakumar V."/>
            <person name="Bidwell S."/>
            <person name="Rosen B."/>
            <person name="Chan A."/>
            <person name="Zhou S."/>
            <person name="Gentzbittel L."/>
            <person name="Childs K.L."/>
            <person name="Yandell M."/>
            <person name="Gundlach H."/>
            <person name="Mayer K.F."/>
            <person name="Schwartz D.C."/>
            <person name="Town C.D."/>
        </authorList>
    </citation>
    <scope>GENOME REANNOTATION</scope>
    <source>
        <strain evidence="3">A17</strain>
        <strain evidence="4 5">cv. Jemalong A17</strain>
    </source>
</reference>
<dbReference type="OrthoDB" id="903824at2759"/>
<gene>
    <name evidence="3" type="ordered locus">MTR_3g037650</name>
</gene>
<evidence type="ECO:0000313" key="3">
    <source>
        <dbReference type="EMBL" id="KEH33461.1"/>
    </source>
</evidence>
<protein>
    <submittedName>
        <fullName evidence="3">Late embryogenesis abundant protein</fullName>
    </submittedName>
</protein>
<dbReference type="EnsemblPlants" id="KEH33461">
    <property type="protein sequence ID" value="KEH33461"/>
    <property type="gene ID" value="MTR_3g037650"/>
</dbReference>
<keyword evidence="2" id="KW-0472">Membrane</keyword>
<reference evidence="4" key="3">
    <citation type="submission" date="2015-04" db="UniProtKB">
        <authorList>
            <consortium name="EnsemblPlants"/>
        </authorList>
    </citation>
    <scope>IDENTIFICATION</scope>
    <source>
        <strain evidence="4">cv. Jemalong A17</strain>
    </source>
</reference>
<name>A0A072UVN3_MEDTR</name>
<evidence type="ECO:0000256" key="2">
    <source>
        <dbReference type="SAM" id="Phobius"/>
    </source>
</evidence>